<comment type="caution">
    <text evidence="1">The sequence shown here is derived from an EMBL/GenBank/DDBJ whole genome shotgun (WGS) entry which is preliminary data.</text>
</comment>
<dbReference type="EMBL" id="JAEVHI010000001">
    <property type="protein sequence ID" value="KAG5304487.1"/>
    <property type="molecule type" value="Genomic_DNA"/>
</dbReference>
<evidence type="ECO:0000313" key="2">
    <source>
        <dbReference type="Proteomes" id="UP000670092"/>
    </source>
</evidence>
<dbReference type="VEuPathDB" id="FungiDB:I7I52_02832"/>
<accession>A0A8H8D8B1</accession>
<organism evidence="1 2">
    <name type="scientific">Ajellomyces capsulatus</name>
    <name type="common">Darling's disease fungus</name>
    <name type="synonym">Histoplasma capsulatum</name>
    <dbReference type="NCBI Taxonomy" id="5037"/>
    <lineage>
        <taxon>Eukaryota</taxon>
        <taxon>Fungi</taxon>
        <taxon>Dikarya</taxon>
        <taxon>Ascomycota</taxon>
        <taxon>Pezizomycotina</taxon>
        <taxon>Eurotiomycetes</taxon>
        <taxon>Eurotiomycetidae</taxon>
        <taxon>Onygenales</taxon>
        <taxon>Ajellomycetaceae</taxon>
        <taxon>Histoplasma</taxon>
    </lineage>
</organism>
<proteinExistence type="predicted"/>
<dbReference type="AlphaFoldDB" id="A0A8H8D8B1"/>
<sequence length="109" mass="12524">MMSMMQHIFVNNRYAGEIRRMRKQKMIEIFCPTSYTRKLGCKGCETFCYPFDQCENLCIKQGKECSGTLAHRIGQPKCTRSAPPGLKLALKHISRIYEGQFSFSHLGPI</sequence>
<dbReference type="Proteomes" id="UP000670092">
    <property type="component" value="Unassembled WGS sequence"/>
</dbReference>
<reference evidence="1 2" key="1">
    <citation type="submission" date="2021-01" db="EMBL/GenBank/DDBJ databases">
        <title>Chromosome-level genome assembly of a human fungal pathogen reveals clustering of transcriptionally co-regulated genes.</title>
        <authorList>
            <person name="Voorhies M."/>
            <person name="Cohen S."/>
            <person name="Shea T.P."/>
            <person name="Petrus S."/>
            <person name="Munoz J.F."/>
            <person name="Poplawski S."/>
            <person name="Goldman W.E."/>
            <person name="Michael T."/>
            <person name="Cuomo C.A."/>
            <person name="Sil A."/>
            <person name="Beyhan S."/>
        </authorList>
    </citation>
    <scope>NUCLEOTIDE SEQUENCE [LARGE SCALE GENOMIC DNA]</scope>
    <source>
        <strain evidence="1 2">G184AR</strain>
    </source>
</reference>
<name>A0A8H8D8B1_AJECA</name>
<evidence type="ECO:0000313" key="1">
    <source>
        <dbReference type="EMBL" id="KAG5304487.1"/>
    </source>
</evidence>
<gene>
    <name evidence="1" type="ORF">I7I52_02832</name>
</gene>
<protein>
    <submittedName>
        <fullName evidence="1">Uncharacterized protein</fullName>
    </submittedName>
</protein>